<feature type="transmembrane region" description="Helical" evidence="6">
    <location>
        <begin position="401"/>
        <end position="423"/>
    </location>
</feature>
<dbReference type="InterPro" id="IPR013099">
    <property type="entry name" value="K_chnl_dom"/>
</dbReference>
<dbReference type="PRINTS" id="PR00465">
    <property type="entry name" value="EP450IV"/>
</dbReference>
<evidence type="ECO:0000313" key="8">
    <source>
        <dbReference type="EMBL" id="ONH77793.1"/>
    </source>
</evidence>
<feature type="domain" description="Potassium channel" evidence="7">
    <location>
        <begin position="487"/>
        <end position="557"/>
    </location>
</feature>
<dbReference type="GO" id="GO:0020037">
    <property type="term" value="F:heme binding"/>
    <property type="evidence" value="ECO:0007669"/>
    <property type="project" value="InterPro"/>
</dbReference>
<dbReference type="Gene3D" id="1.10.630.10">
    <property type="entry name" value="Cytochrome P450"/>
    <property type="match status" value="1"/>
</dbReference>
<evidence type="ECO:0000256" key="5">
    <source>
        <dbReference type="PIRSR" id="PIRSR602403-1"/>
    </source>
</evidence>
<dbReference type="SUPFAM" id="SSF48264">
    <property type="entry name" value="Cytochrome P450"/>
    <property type="match status" value="1"/>
</dbReference>
<keyword evidence="6" id="KW-0472">Membrane</keyword>
<keyword evidence="5" id="KW-0349">Heme</keyword>
<evidence type="ECO:0000313" key="9">
    <source>
        <dbReference type="Proteomes" id="UP000189274"/>
    </source>
</evidence>
<keyword evidence="3 5" id="KW-0479">Metal-binding</keyword>
<dbReference type="PANTHER" id="PTHR24305">
    <property type="entry name" value="CYTOCHROME P450"/>
    <property type="match status" value="1"/>
</dbReference>
<dbReference type="VEuPathDB" id="FungiDB:C5L36_0E00680"/>
<accession>A0A1V2LUB7</accession>
<evidence type="ECO:0000259" key="7">
    <source>
        <dbReference type="Pfam" id="PF07885"/>
    </source>
</evidence>
<keyword evidence="8" id="KW-0813">Transport</keyword>
<gene>
    <name evidence="8" type="ORF">BOH78_0306</name>
</gene>
<dbReference type="InterPro" id="IPR001128">
    <property type="entry name" value="Cyt_P450"/>
</dbReference>
<dbReference type="InterPro" id="IPR017972">
    <property type="entry name" value="Cyt_P450_CS"/>
</dbReference>
<organism evidence="8 9">
    <name type="scientific">Pichia kudriavzevii</name>
    <name type="common">Yeast</name>
    <name type="synonym">Issatchenkia orientalis</name>
    <dbReference type="NCBI Taxonomy" id="4909"/>
    <lineage>
        <taxon>Eukaryota</taxon>
        <taxon>Fungi</taxon>
        <taxon>Dikarya</taxon>
        <taxon>Ascomycota</taxon>
        <taxon>Saccharomycotina</taxon>
        <taxon>Pichiomycetes</taxon>
        <taxon>Pichiales</taxon>
        <taxon>Pichiaceae</taxon>
        <taxon>Pichia</taxon>
    </lineage>
</organism>
<evidence type="ECO:0000256" key="3">
    <source>
        <dbReference type="ARBA" id="ARBA00022723"/>
    </source>
</evidence>
<evidence type="ECO:0000256" key="6">
    <source>
        <dbReference type="SAM" id="Phobius"/>
    </source>
</evidence>
<comment type="similarity">
    <text evidence="2">Belongs to the cytochrome P450 family.</text>
</comment>
<name>A0A1V2LUB7_PICKU</name>
<dbReference type="InterPro" id="IPR050121">
    <property type="entry name" value="Cytochrome_P450_monoxygenase"/>
</dbReference>
<feature type="transmembrane region" description="Helical" evidence="6">
    <location>
        <begin position="372"/>
        <end position="389"/>
    </location>
</feature>
<feature type="transmembrane region" description="Helical" evidence="6">
    <location>
        <begin position="820"/>
        <end position="842"/>
    </location>
</feature>
<feature type="domain" description="Potassium channel" evidence="7">
    <location>
        <begin position="351"/>
        <end position="423"/>
    </location>
</feature>
<dbReference type="InterPro" id="IPR036396">
    <property type="entry name" value="Cyt_P450_sf"/>
</dbReference>
<evidence type="ECO:0000256" key="1">
    <source>
        <dbReference type="ARBA" id="ARBA00001971"/>
    </source>
</evidence>
<dbReference type="GO" id="GO:0016705">
    <property type="term" value="F:oxidoreductase activity, acting on paired donors, with incorporation or reduction of molecular oxygen"/>
    <property type="evidence" value="ECO:0007669"/>
    <property type="project" value="InterPro"/>
</dbReference>
<dbReference type="SUPFAM" id="SSF81324">
    <property type="entry name" value="Voltage-gated potassium channels"/>
    <property type="match status" value="2"/>
</dbReference>
<feature type="transmembrane region" description="Helical" evidence="6">
    <location>
        <begin position="262"/>
        <end position="285"/>
    </location>
</feature>
<dbReference type="Pfam" id="PF00067">
    <property type="entry name" value="p450"/>
    <property type="match status" value="1"/>
</dbReference>
<feature type="transmembrane region" description="Helical" evidence="6">
    <location>
        <begin position="230"/>
        <end position="250"/>
    </location>
</feature>
<comment type="caution">
    <text evidence="8">The sequence shown here is derived from an EMBL/GenBank/DDBJ whole genome shotgun (WGS) entry which is preliminary data.</text>
</comment>
<dbReference type="InterPro" id="IPR002403">
    <property type="entry name" value="Cyt_P450_E_grp-IV"/>
</dbReference>
<dbReference type="EMBL" id="MQVM01000001">
    <property type="protein sequence ID" value="ONH77793.1"/>
    <property type="molecule type" value="Genomic_DNA"/>
</dbReference>
<keyword evidence="8" id="KW-0406">Ion transport</keyword>
<protein>
    <submittedName>
        <fullName evidence="8">Outward-rectifier potassium channel TOK1</fullName>
    </submittedName>
</protein>
<dbReference type="GO" id="GO:0004497">
    <property type="term" value="F:monooxygenase activity"/>
    <property type="evidence" value="ECO:0007669"/>
    <property type="project" value="InterPro"/>
</dbReference>
<dbReference type="VEuPathDB" id="FungiDB:C5L36_0E00690"/>
<feature type="binding site" description="axial binding residue" evidence="5">
    <location>
        <position position="1271"/>
    </location>
    <ligand>
        <name>heme</name>
        <dbReference type="ChEBI" id="CHEBI:30413"/>
    </ligand>
    <ligandPart>
        <name>Fe</name>
        <dbReference type="ChEBI" id="CHEBI:18248"/>
    </ligandPart>
</feature>
<proteinExistence type="inferred from homology"/>
<feature type="transmembrane region" description="Helical" evidence="6">
    <location>
        <begin position="300"/>
        <end position="320"/>
    </location>
</feature>
<keyword evidence="6" id="KW-0812">Transmembrane</keyword>
<dbReference type="Proteomes" id="UP000189274">
    <property type="component" value="Unassembled WGS sequence"/>
</dbReference>
<keyword evidence="6" id="KW-1133">Transmembrane helix</keyword>
<dbReference type="PROSITE" id="PS00086">
    <property type="entry name" value="CYTOCHROME_P450"/>
    <property type="match status" value="1"/>
</dbReference>
<evidence type="ECO:0000256" key="2">
    <source>
        <dbReference type="ARBA" id="ARBA00010617"/>
    </source>
</evidence>
<dbReference type="GO" id="GO:0005506">
    <property type="term" value="F:iron ion binding"/>
    <property type="evidence" value="ECO:0007669"/>
    <property type="project" value="InterPro"/>
</dbReference>
<dbReference type="Pfam" id="PF07885">
    <property type="entry name" value="Ion_trans_2"/>
    <property type="match status" value="2"/>
</dbReference>
<dbReference type="PANTHER" id="PTHR24305:SF166">
    <property type="entry name" value="CYTOCHROME P450 12A4, MITOCHONDRIAL-RELATED"/>
    <property type="match status" value="1"/>
</dbReference>
<keyword evidence="8" id="KW-0407">Ion channel</keyword>
<sequence>MGLSKSHRRRVNLRHPFLETFYKRRLHLLRHSQQSRLRVSKSLATDILDEDIRRKQEVLDDLSPQIEYGNLTTLEPVEEAKILEKSISHNNIMNFIPNDEEEVLSSSTEYESPETETLYHYVHRQKKKRLKRARTGRSPYKYPALSELEEAGIREYYDTFLDTASWQVSNMILKPGDKHFLLWFFSSSYIPLICSCTGPLSNIFSLLAIICPWKLHKVIDIRTKDPFWCYLINSISIAFAVTSNFFLLLNYRRKLRYASCQVISISGWGIASLMLTGLIIGYHVWFYKVGLEEEYLLGEGFWYACITAILHFINFTLLAVNEIGFLKKKYKPVFNIDHVEETLVIQTTLMGVWLIIGAAVFTRVLNLRLSDAYLYFVTSVVTIGMQGVVPMNNVAGETLTSIWIICGLVMFGLIITSIGKMMFNFSKSTLYRHRIEHLRKKILKVHRMEEEIVTTNEDSFKLMGNIHKWALFVQAVMQLVISVAIFMITLLCGALAFSLLEQWSYKDSVYFCFYNLITLGQGSQSPSTPGGKTFFTAWALAAIPVMTILISTSSDFVFSKLTQIEKIPFFEIVFEYCNSHSSLRRFGEFLRTRELRGLERQKISDLASIALAIVKENSDDLSLKGTANPDPFKKVPILCHPADLLYSVLLNSENISSYDFIVSTPFVKLNAMTIQLANYFREGQIVNLDTVLLSEKRTLLTTSFQTLDGEFNSEKFKALYKIEDGGVVSPDGIIATNFKKKNDFVLDKLSRLQVLFLNLRTKAHDMCTDPTRKYEFEEWEILLRLTNQTEALDDSFYWIESRSPLTFPINQPRETNPNSLGVSVCIVILTSALYYFVIYPLFFHPLAKIPGPLPCKITKYWLIYKSWKEEKIGYVQSLHEKYGSIVRIGPDQVDICDASYIKDIYVANFDKTDFFAHFLFFGVPCAFSTIEKEKHKEFRKPTNRLYTKSKICSPQVMPRVEKVIYDTLSVFHQYHNHELNIFLVFCDMAMDAVTSISFGPAYDPLLADPFGKGKTICGDFSIQSSPGFWVTEMPYWLDWVVTKPVKEATKRCHDWVERQFNAAYQKLGSTTSKGVDIVLNSYFEYDPEEDKNKQLTKLFDQTHAKSEIYDHIVAGHIGTSTILTYFFLEMASQPEVQEKLREEVMKQLNNNEPIPTNNFNPIGYSVIDDEKKLPYLHACLNENFRLFTGVGQLPRVVPPKGMLFRGSEIVPPVKIPCNSVVSMQPWSVHRVAAVFPNPNKYDPQRWLEASEVQLKTMKSHLLPFGTGARMCLGQHLATAEVKMIMANILCRYKVQLADDFDYEKDGAMRDFFVTVPKSEKMMLKFIPLESSTLF</sequence>
<feature type="transmembrane region" description="Helical" evidence="6">
    <location>
        <begin position="535"/>
        <end position="558"/>
    </location>
</feature>
<dbReference type="GO" id="GO:0034220">
    <property type="term" value="P:monoatomic ion transmembrane transport"/>
    <property type="evidence" value="ECO:0007669"/>
    <property type="project" value="UniProtKB-KW"/>
</dbReference>
<reference evidence="9" key="1">
    <citation type="journal article" date="2017" name="Genome Announc.">
        <title>Genome sequences of Cyberlindnera fabianii 65, Pichia kudriavzevii 129, and Saccharomyces cerevisiae 131 isolated from fermented masau fruits in Zimbabwe.</title>
        <authorList>
            <person name="van Rijswijck I.M.H."/>
            <person name="Derks M.F.L."/>
            <person name="Abee T."/>
            <person name="de Ridder D."/>
            <person name="Smid E.J."/>
        </authorList>
    </citation>
    <scope>NUCLEOTIDE SEQUENCE [LARGE SCALE GENOMIC DNA]</scope>
    <source>
        <strain evidence="9">129</strain>
    </source>
</reference>
<comment type="cofactor">
    <cofactor evidence="1 5">
        <name>heme</name>
        <dbReference type="ChEBI" id="CHEBI:30413"/>
    </cofactor>
</comment>
<feature type="transmembrane region" description="Helical" evidence="6">
    <location>
        <begin position="180"/>
        <end position="210"/>
    </location>
</feature>
<dbReference type="PRINTS" id="PR00385">
    <property type="entry name" value="P450"/>
</dbReference>
<keyword evidence="4 5" id="KW-0408">Iron</keyword>
<feature type="transmembrane region" description="Helical" evidence="6">
    <location>
        <begin position="469"/>
        <end position="500"/>
    </location>
</feature>
<dbReference type="Gene3D" id="1.10.287.70">
    <property type="match status" value="2"/>
</dbReference>
<evidence type="ECO:0000256" key="4">
    <source>
        <dbReference type="ARBA" id="ARBA00023004"/>
    </source>
</evidence>